<organism evidence="6 7">
    <name type="scientific">Danionella cerebrum</name>
    <dbReference type="NCBI Taxonomy" id="2873325"/>
    <lineage>
        <taxon>Eukaryota</taxon>
        <taxon>Metazoa</taxon>
        <taxon>Chordata</taxon>
        <taxon>Craniata</taxon>
        <taxon>Vertebrata</taxon>
        <taxon>Euteleostomi</taxon>
        <taxon>Actinopterygii</taxon>
        <taxon>Neopterygii</taxon>
        <taxon>Teleostei</taxon>
        <taxon>Ostariophysi</taxon>
        <taxon>Cypriniformes</taxon>
        <taxon>Danionidae</taxon>
        <taxon>Danioninae</taxon>
        <taxon>Danionella</taxon>
    </lineage>
</organism>
<dbReference type="SMART" id="SM00476">
    <property type="entry name" value="DNaseIc"/>
    <property type="match status" value="1"/>
</dbReference>
<proteinExistence type="predicted"/>
<gene>
    <name evidence="6" type="ORF">DNTS_033033</name>
</gene>
<protein>
    <submittedName>
        <fullName evidence="6">Uncharacterized protein</fullName>
    </submittedName>
</protein>
<reference evidence="6 7" key="1">
    <citation type="journal article" date="2019" name="Sci. Data">
        <title>Hybrid genome assembly and annotation of Danionella translucida.</title>
        <authorList>
            <person name="Kadobianskyi M."/>
            <person name="Schulze L."/>
            <person name="Schuelke M."/>
            <person name="Judkewitz B."/>
        </authorList>
    </citation>
    <scope>NUCLEOTIDE SEQUENCE [LARGE SCALE GENOMIC DNA]</scope>
    <source>
        <strain evidence="6 7">Bolton</strain>
    </source>
</reference>
<keyword evidence="5" id="KW-0812">Transmembrane</keyword>
<dbReference type="GO" id="GO:0005634">
    <property type="term" value="C:nucleus"/>
    <property type="evidence" value="ECO:0007669"/>
    <property type="project" value="TreeGrafter"/>
</dbReference>
<feature type="compositionally biased region" description="Polar residues" evidence="4">
    <location>
        <begin position="1101"/>
        <end position="1110"/>
    </location>
</feature>
<feature type="non-terminal residue" evidence="6">
    <location>
        <position position="1"/>
    </location>
</feature>
<feature type="compositionally biased region" description="Polar residues" evidence="4">
    <location>
        <begin position="1197"/>
        <end position="1210"/>
    </location>
</feature>
<feature type="region of interest" description="Disordered" evidence="4">
    <location>
        <begin position="246"/>
        <end position="265"/>
    </location>
</feature>
<feature type="compositionally biased region" description="Acidic residues" evidence="4">
    <location>
        <begin position="1353"/>
        <end position="1362"/>
    </location>
</feature>
<dbReference type="GO" id="GO:0004530">
    <property type="term" value="F:deoxyribonuclease I activity"/>
    <property type="evidence" value="ECO:0007669"/>
    <property type="project" value="TreeGrafter"/>
</dbReference>
<evidence type="ECO:0000313" key="7">
    <source>
        <dbReference type="Proteomes" id="UP000316079"/>
    </source>
</evidence>
<dbReference type="GO" id="GO:0003677">
    <property type="term" value="F:DNA binding"/>
    <property type="evidence" value="ECO:0007669"/>
    <property type="project" value="TreeGrafter"/>
</dbReference>
<dbReference type="CDD" id="cd21912">
    <property type="entry name" value="CC1_T3JAM"/>
    <property type="match status" value="1"/>
</dbReference>
<dbReference type="OrthoDB" id="10061407at2759"/>
<feature type="compositionally biased region" description="Acidic residues" evidence="4">
    <location>
        <begin position="1046"/>
        <end position="1055"/>
    </location>
</feature>
<feature type="compositionally biased region" description="Acidic residues" evidence="4">
    <location>
        <begin position="1084"/>
        <end position="1095"/>
    </location>
</feature>
<sequence length="1536" mass="176183">SQKGHLGMFHESPRLLQSLPSSGVTTCASSCRAFSDVSNLGLNVTQLELIGLDLNDHVLCPHFPFTVHVLQPHHTVLDAAYFSAIQHTGTLHTPSFALKHQNQMDLALGRDMADPWGVGSVETITTNLINFVGKSSYISAIFFDDVNDDCKNGQASHSLVQSERMEEDPGKRSPGANYEHKVEQRAMKHREIIHRQNTTSCRSPTRDLDPSWMKTELQRKRQFEFFKRRPVDYTLLLSPVSRHRHSRETLHTTAQTVTRSSEKNENGLKTDLWKIPVHTSIQLRMKMKEKVVYNAQPSNSQRSSQTASIQTESGFITVKKADVNQLSDYLVEALQREEALKKKLSGLQKSSSLLLRSTELLWKTRCDEDVLKSKIKALEAQLQVCIKKVPQDGVKRVMLKMEKQREQYEQKALCAIQKAQNEMAEAQSKMEYLQGALQSAQVESERWHRLCEELKESLVQLKKKQDEQSDQILQLQGELECSVDQGKMLRKQNESMEQERMELHSCLSDLEEENHELTGCLQELTGSNHDWWNSSAQKDDEAFVLDQIIRPDNSTINELRDTEHRLRVKEKEYKELQADLEGLQQECHSYQFRLNQCREELNTLTVRQSKHTGGCCGRWLCACLFSLLLMLMVLAALWLYHPTARQQLCVFYSELDKCVKAYLKRMAPLPPPAGFTPVFDKSNIYTHLESKRMGRKTYKEQYVYIYRKDMLEVQEQFQLQESNDSESQVFSREPFIIWIRSPTTLVKNFILIGQHTCPKTAMKEMEALYEVFQTVSKKWKTEVPTEEYYYPNTAYAPACNYVTNKGLKNVRLKSDPKFHWLIRDEQDTTVREKTRCAYDRIIIHGKELESGIVPESAQPFNFKQEFNLTEEEALEVSDHFPVEVDLKANHRYLLSSNSCGGGIMFEEPTFEHLHFGEDTRTKHVVNTPEMEETFKRDCSESDSEKVNRNYEPTAQENTRVIDENENQRNFSSEQTLNATGSSLFGTWNNFNNTSRSEVLTGIHYIHKDPSDGANVVEMAPPTETHFDLETIDSLEKTTPDLLCNPVEDESIEEDSFDTKELKSYSNWPSPSGDVQSEGEMKEFTEEDHEREEEGLAEYPSDLSQSDTSDCQPVHVDTDESLAWFDETKSSEDLSVPPLRLEDEMLSIESMHHEKTLSGKYRILYRQASLIEEEYDCDVGTNQSESHGISKDGEQTDRTSAISQDQESTSVEDFPKNYERVDLEVTVEDNLEIDLPPEKLLLNATSSTESASNKPEHATGASKLSSVGESITSLLPGTFWSGLDEDNLKLDEYDWNIIAEEVLCDEEDNFLEELEDEGEGTERDWEKEKERIEAFNRFYEPVEGENRESCQYDTDSDSSEEDPGVSNLQSFGFSKETKSIMNEIQAASGITEITFAPLMIENEQDIYKEEINSSMKIYDDFLEKLELEEERNEAINKHFEETVTDELKAVPDWTPKEAQHQKSFLNNIEHESSEQESDTDNDTASGLRIKCLVLLQSVFVLSLLSVLGLLSYSWATENLDLLGLHGSSMMNMIQNRR</sequence>
<feature type="region of interest" description="Disordered" evidence="4">
    <location>
        <begin position="1038"/>
        <end position="1111"/>
    </location>
</feature>
<dbReference type="EMBL" id="SRMA01026821">
    <property type="protein sequence ID" value="TRY66867.1"/>
    <property type="molecule type" value="Genomic_DNA"/>
</dbReference>
<feature type="compositionally biased region" description="Polar residues" evidence="4">
    <location>
        <begin position="1063"/>
        <end position="1074"/>
    </location>
</feature>
<keyword evidence="1" id="KW-0540">Nuclease</keyword>
<keyword evidence="5" id="KW-1133">Transmembrane helix</keyword>
<evidence type="ECO:0000256" key="3">
    <source>
        <dbReference type="SAM" id="Coils"/>
    </source>
</evidence>
<dbReference type="Gene3D" id="3.60.10.10">
    <property type="entry name" value="Endonuclease/exonuclease/phosphatase"/>
    <property type="match status" value="1"/>
</dbReference>
<dbReference type="Proteomes" id="UP000316079">
    <property type="component" value="Unassembled WGS sequence"/>
</dbReference>
<evidence type="ECO:0000256" key="5">
    <source>
        <dbReference type="SAM" id="Phobius"/>
    </source>
</evidence>
<feature type="region of interest" description="Disordered" evidence="4">
    <location>
        <begin position="1244"/>
        <end position="1266"/>
    </location>
</feature>
<feature type="compositionally biased region" description="Basic and acidic residues" evidence="4">
    <location>
        <begin position="1187"/>
        <end position="1196"/>
    </location>
</feature>
<feature type="region of interest" description="Disordered" evidence="4">
    <location>
        <begin position="1342"/>
        <end position="1370"/>
    </location>
</feature>
<dbReference type="PRINTS" id="PR00130">
    <property type="entry name" value="DNASEI"/>
</dbReference>
<keyword evidence="3" id="KW-0175">Coiled coil</keyword>
<evidence type="ECO:0000313" key="6">
    <source>
        <dbReference type="EMBL" id="TRY66867.1"/>
    </source>
</evidence>
<evidence type="ECO:0000256" key="1">
    <source>
        <dbReference type="ARBA" id="ARBA00022722"/>
    </source>
</evidence>
<keyword evidence="2" id="KW-0378">Hydrolase</keyword>
<dbReference type="InterPro" id="IPR036691">
    <property type="entry name" value="Endo/exonu/phosph_ase_sf"/>
</dbReference>
<dbReference type="PANTHER" id="PTHR11371">
    <property type="entry name" value="DEOXYRIBONUCLEASE"/>
    <property type="match status" value="1"/>
</dbReference>
<feature type="coiled-coil region" evidence="3">
    <location>
        <begin position="391"/>
        <end position="513"/>
    </location>
</feature>
<dbReference type="STRING" id="623744.A0A553NN90"/>
<comment type="caution">
    <text evidence="6">The sequence shown here is derived from an EMBL/GenBank/DDBJ whole genome shotgun (WGS) entry which is preliminary data.</text>
</comment>
<name>A0A553NN90_9TELE</name>
<dbReference type="GO" id="GO:0006308">
    <property type="term" value="P:DNA catabolic process"/>
    <property type="evidence" value="ECO:0007669"/>
    <property type="project" value="InterPro"/>
</dbReference>
<dbReference type="SUPFAM" id="SSF56219">
    <property type="entry name" value="DNase I-like"/>
    <property type="match status" value="1"/>
</dbReference>
<accession>A0A553NN90</accession>
<dbReference type="InterPro" id="IPR016202">
    <property type="entry name" value="DNase_I"/>
</dbReference>
<keyword evidence="7" id="KW-1185">Reference proteome</keyword>
<evidence type="ECO:0000256" key="4">
    <source>
        <dbReference type="SAM" id="MobiDB-lite"/>
    </source>
</evidence>
<feature type="region of interest" description="Disordered" evidence="4">
    <location>
        <begin position="155"/>
        <end position="176"/>
    </location>
</feature>
<dbReference type="PANTHER" id="PTHR11371:SF11">
    <property type="entry name" value="DEOXYRIBONUCLEASE"/>
    <property type="match status" value="1"/>
</dbReference>
<feature type="coiled-coil region" evidence="3">
    <location>
        <begin position="559"/>
        <end position="600"/>
    </location>
</feature>
<evidence type="ECO:0000256" key="2">
    <source>
        <dbReference type="ARBA" id="ARBA00022801"/>
    </source>
</evidence>
<keyword evidence="5" id="KW-0472">Membrane</keyword>
<feature type="region of interest" description="Disordered" evidence="4">
    <location>
        <begin position="1180"/>
        <end position="1215"/>
    </location>
</feature>
<feature type="transmembrane region" description="Helical" evidence="5">
    <location>
        <begin position="1491"/>
        <end position="1514"/>
    </location>
</feature>